<evidence type="ECO:0000313" key="9">
    <source>
        <dbReference type="Proteomes" id="UP000243024"/>
    </source>
</evidence>
<dbReference type="NCBIfam" id="TIGR00971">
    <property type="entry name" value="3a0106s03"/>
    <property type="match status" value="1"/>
</dbReference>
<name>A0A132MI07_HYDSH</name>
<dbReference type="GO" id="GO:0140104">
    <property type="term" value="F:molecular carrier activity"/>
    <property type="evidence" value="ECO:0007669"/>
    <property type="project" value="InterPro"/>
</dbReference>
<keyword evidence="3" id="KW-0813">Transport</keyword>
<dbReference type="RefSeq" id="WP_066200533.1">
    <property type="nucleotide sequence ID" value="NZ_CBCSAS010000040.1"/>
</dbReference>
<keyword evidence="9" id="KW-1185">Reference proteome</keyword>
<dbReference type="STRING" id="1484.SA87_10560"/>
<dbReference type="Pfam" id="PF13531">
    <property type="entry name" value="SBP_bac_11"/>
    <property type="match status" value="1"/>
</dbReference>
<dbReference type="InterPro" id="IPR005669">
    <property type="entry name" value="Thiosulph/SO4-bd"/>
</dbReference>
<dbReference type="Gene3D" id="3.40.190.10">
    <property type="entry name" value="Periplasmic binding protein-like II"/>
    <property type="match status" value="2"/>
</dbReference>
<comment type="similarity">
    <text evidence="2">Belongs to the prokaryotic sulfate-binding protein family.</text>
</comment>
<dbReference type="EMBL" id="JXBB01000014">
    <property type="protein sequence ID" value="OAR04519.1"/>
    <property type="molecule type" value="Genomic_DNA"/>
</dbReference>
<dbReference type="PANTHER" id="PTHR30368:SF1">
    <property type="entry name" value="THIOSULFATE-BINDING PROTEIN"/>
    <property type="match status" value="1"/>
</dbReference>
<dbReference type="PANTHER" id="PTHR30368">
    <property type="entry name" value="SULFATE-BINDING PROTEIN"/>
    <property type="match status" value="1"/>
</dbReference>
<keyword evidence="4 7" id="KW-0732">Signal</keyword>
<evidence type="ECO:0000256" key="1">
    <source>
        <dbReference type="ARBA" id="ARBA00004418"/>
    </source>
</evidence>
<comment type="caution">
    <text evidence="8">The sequence shown here is derived from an EMBL/GenBank/DDBJ whole genome shotgun (WGS) entry which is preliminary data.</text>
</comment>
<sequence>MNMRTWIKRRGFAFFILIIAFAFAGLAACSNASGTGEKGRGDRLPAQEGSSASGRAADGRQGDAPTAEILNVSFDVGRELYADYNQAFAAYWKRQTGRTVTIHQSHGAASKQARAVIDGLKADVVTLNVAYDIDAIAKAGLIDKHWQSRLPYHSAPYTTTAVFLVRAGNPKGIKDWDDLVKPGVEVITPNPKTAGAAKWFYLAAWGYALQKYNGDEEKAKAFVAELYRHVPVLDTGQRGSTTTFVERGIGDVFIAFENEASFVLQEFGKDRFEIVAPSKSILVEFPVSVVDKVVDEKGTRDVAEAYLEYLYSEEGQAIAAKHFYRPRLEAVAKRYADQYLQVQTFTVEELGGWQKMHDLHFADGGLFDQIFNRAR</sequence>
<dbReference type="AlphaFoldDB" id="A0A132MI07"/>
<keyword evidence="5" id="KW-0574">Periplasm</keyword>
<proteinExistence type="inferred from homology"/>
<dbReference type="GO" id="GO:0042597">
    <property type="term" value="C:periplasmic space"/>
    <property type="evidence" value="ECO:0007669"/>
    <property type="project" value="UniProtKB-SubCell"/>
</dbReference>
<dbReference type="PROSITE" id="PS51257">
    <property type="entry name" value="PROKAR_LIPOPROTEIN"/>
    <property type="match status" value="1"/>
</dbReference>
<evidence type="ECO:0000256" key="4">
    <source>
        <dbReference type="ARBA" id="ARBA00022729"/>
    </source>
</evidence>
<evidence type="ECO:0000256" key="3">
    <source>
        <dbReference type="ARBA" id="ARBA00022448"/>
    </source>
</evidence>
<evidence type="ECO:0000313" key="8">
    <source>
        <dbReference type="EMBL" id="OAR04519.1"/>
    </source>
</evidence>
<feature type="chain" id="PRO_5038631086" evidence="7">
    <location>
        <begin position="25"/>
        <end position="375"/>
    </location>
</feature>
<protein>
    <submittedName>
        <fullName evidence="8">Sulfate transporter subunit</fullName>
    </submittedName>
</protein>
<dbReference type="SUPFAM" id="SSF53850">
    <property type="entry name" value="Periplasmic binding protein-like II"/>
    <property type="match status" value="1"/>
</dbReference>
<dbReference type="GO" id="GO:1902358">
    <property type="term" value="P:sulfate transmembrane transport"/>
    <property type="evidence" value="ECO:0007669"/>
    <property type="project" value="InterPro"/>
</dbReference>
<dbReference type="CDD" id="cd01005">
    <property type="entry name" value="PBP2_CysP"/>
    <property type="match status" value="1"/>
</dbReference>
<reference evidence="8 9" key="1">
    <citation type="submission" date="2015-09" db="EMBL/GenBank/DDBJ databases">
        <title>Draft genome sequence of Hydrogenibacillus schlegelii DSM 2000.</title>
        <authorList>
            <person name="Hemp J."/>
        </authorList>
    </citation>
    <scope>NUCLEOTIDE SEQUENCE [LARGE SCALE GENOMIC DNA]</scope>
    <source>
        <strain evidence="8 9">MA 48</strain>
    </source>
</reference>
<organism evidence="8 9">
    <name type="scientific">Hydrogenibacillus schlegelii</name>
    <name type="common">Bacillus schlegelii</name>
    <dbReference type="NCBI Taxonomy" id="1484"/>
    <lineage>
        <taxon>Bacteria</taxon>
        <taxon>Bacillati</taxon>
        <taxon>Bacillota</taxon>
        <taxon>Bacilli</taxon>
        <taxon>Bacillales</taxon>
        <taxon>Bacillales Family X. Incertae Sedis</taxon>
        <taxon>Hydrogenibacillus</taxon>
    </lineage>
</organism>
<feature type="region of interest" description="Disordered" evidence="6">
    <location>
        <begin position="34"/>
        <end position="62"/>
    </location>
</feature>
<evidence type="ECO:0000256" key="2">
    <source>
        <dbReference type="ARBA" id="ARBA00006099"/>
    </source>
</evidence>
<dbReference type="NCBIfam" id="NF008106">
    <property type="entry name" value="PRK10852.1"/>
    <property type="match status" value="1"/>
</dbReference>
<comment type="subcellular location">
    <subcellularLocation>
        <location evidence="1">Periplasm</location>
    </subcellularLocation>
</comment>
<feature type="signal peptide" evidence="7">
    <location>
        <begin position="1"/>
        <end position="24"/>
    </location>
</feature>
<evidence type="ECO:0000256" key="7">
    <source>
        <dbReference type="SAM" id="SignalP"/>
    </source>
</evidence>
<dbReference type="NCBIfam" id="NF008022">
    <property type="entry name" value="PRK10752.1"/>
    <property type="match status" value="1"/>
</dbReference>
<gene>
    <name evidence="8" type="ORF">SA87_10560</name>
</gene>
<evidence type="ECO:0000256" key="5">
    <source>
        <dbReference type="ARBA" id="ARBA00022764"/>
    </source>
</evidence>
<evidence type="ECO:0000256" key="6">
    <source>
        <dbReference type="SAM" id="MobiDB-lite"/>
    </source>
</evidence>
<dbReference type="Proteomes" id="UP000243024">
    <property type="component" value="Unassembled WGS sequence"/>
</dbReference>
<accession>A0A132MI07</accession>